<comment type="subcellular location">
    <subcellularLocation>
        <location evidence="1">Membrane</location>
    </subcellularLocation>
</comment>
<dbReference type="RefSeq" id="WP_191005842.1">
    <property type="nucleotide sequence ID" value="NZ_JACXAD010000015.1"/>
</dbReference>
<dbReference type="AlphaFoldDB" id="A0A927BEQ8"/>
<dbReference type="GO" id="GO:0019867">
    <property type="term" value="C:outer membrane"/>
    <property type="evidence" value="ECO:0007669"/>
    <property type="project" value="InterPro"/>
</dbReference>
<proteinExistence type="predicted"/>
<dbReference type="PANTHER" id="PTHR12815">
    <property type="entry name" value="SORTING AND ASSEMBLY MACHINERY SAMM50 PROTEIN FAMILY MEMBER"/>
    <property type="match status" value="1"/>
</dbReference>
<reference evidence="9" key="1">
    <citation type="submission" date="2020-09" db="EMBL/GenBank/DDBJ databases">
        <authorList>
            <person name="Kim M.K."/>
        </authorList>
    </citation>
    <scope>NUCLEOTIDE SEQUENCE</scope>
    <source>
        <strain evidence="9">BT664</strain>
    </source>
</reference>
<keyword evidence="2 7" id="KW-0812">Transmembrane</keyword>
<comment type="caution">
    <text evidence="9">The sequence shown here is derived from an EMBL/GenBank/DDBJ whole genome shotgun (WGS) entry which is preliminary data.</text>
</comment>
<evidence type="ECO:0000256" key="6">
    <source>
        <dbReference type="SAM" id="MobiDB-lite"/>
    </source>
</evidence>
<keyword evidence="7" id="KW-1133">Transmembrane helix</keyword>
<evidence type="ECO:0000256" key="5">
    <source>
        <dbReference type="ARBA" id="ARBA00023237"/>
    </source>
</evidence>
<dbReference type="Proteomes" id="UP000612233">
    <property type="component" value="Unassembled WGS sequence"/>
</dbReference>
<evidence type="ECO:0000256" key="4">
    <source>
        <dbReference type="ARBA" id="ARBA00023136"/>
    </source>
</evidence>
<dbReference type="EMBL" id="JACXAD010000015">
    <property type="protein sequence ID" value="MBD2769036.1"/>
    <property type="molecule type" value="Genomic_DNA"/>
</dbReference>
<organism evidence="9 10">
    <name type="scientific">Hymenobacter montanus</name>
    <dbReference type="NCBI Taxonomy" id="2771359"/>
    <lineage>
        <taxon>Bacteria</taxon>
        <taxon>Pseudomonadati</taxon>
        <taxon>Bacteroidota</taxon>
        <taxon>Cytophagia</taxon>
        <taxon>Cytophagales</taxon>
        <taxon>Hymenobacteraceae</taxon>
        <taxon>Hymenobacter</taxon>
    </lineage>
</organism>
<accession>A0A927BEQ8</accession>
<dbReference type="Gene3D" id="2.40.160.50">
    <property type="entry name" value="membrane protein fhac: a member of the omp85/tpsb transporter family"/>
    <property type="match status" value="1"/>
</dbReference>
<dbReference type="InterPro" id="IPR039910">
    <property type="entry name" value="D15-like"/>
</dbReference>
<gene>
    <name evidence="9" type="ORF">IC235_14175</name>
</gene>
<evidence type="ECO:0000256" key="1">
    <source>
        <dbReference type="ARBA" id="ARBA00004370"/>
    </source>
</evidence>
<evidence type="ECO:0000259" key="8">
    <source>
        <dbReference type="Pfam" id="PF01103"/>
    </source>
</evidence>
<evidence type="ECO:0000313" key="10">
    <source>
        <dbReference type="Proteomes" id="UP000612233"/>
    </source>
</evidence>
<evidence type="ECO:0000256" key="2">
    <source>
        <dbReference type="ARBA" id="ARBA00022692"/>
    </source>
</evidence>
<keyword evidence="3" id="KW-0732">Signal</keyword>
<dbReference type="InterPro" id="IPR000184">
    <property type="entry name" value="Bac_surfAg_D15"/>
</dbReference>
<sequence>MKPLFANYSSKLRPGRWRSSYLGPLLVVLTLAGCSPFSLLRPGQRLLSRVELQGVKQANEERLTALIQQTPNTRFPLPKLAIYQLGYRFYDSVRIKNRMRAIQTKYNARLKAAGTDSAKLGKLLVQRERKIKRKQLALDKGNAIMRLGQAPVVYDTALTRRSTEQMTTYLRSQGFFRARVTATDTARYQPGLGMKVLRGLRSVFPNKPDSLDAAQRYRRVTVTYTIRENQPFLYRLQPASIPDSGVADVVRRGQAASLLHENERYNEEAIGQERTRLEALLKNAGYYDFRQQYITLEADTSYEKFTVRLRTLIANPAPNQGHRLYTLQQVRFVTDAGVGRTLRNAAGDTLTRSGAGDRPRSRPSRGIRTDTTVTDSVHFAAYKQKFSTRLLARKVLVRPGQPYSLDRTTQTQRLLADLDMFRFNTVNYRKVPDPLVADSTSPQPRTGKLVAVINASPAPKFAETAEFGGTYVANLPGPFVNLRLKTRNPFGGAEVLELGVRAGIEGQFNRITARDEYTVQFGATAALVLPQFLVPFRTNRFLTRYNPKTRFSISDTYVSRPEYTRTNLEFTYDYIWQKSAFHQYVISPVVVNVVNTSSITDSFRVSLDRLAAEGSPLFRSFTQLFVPSISAASLYNSNDFNQTRDARYLRVFAEVGGLTRDLYRHADWFNLQVYNFAKFTADYRRYHHLTPGTFLVWRLNSGVAQALSKTSVEVRPLNGPTYFQEQLIIPYDKYLFAGGSNSVRAWRPRRLGAGGYSTYRIVDGQRVRDNTSEQPGELLLEGSVEYRFPIYSFIKGAFFTDFGNVWTIQRDPRPGAQFDFRTFGRQIAVGSGVGIRFDFTFLILRLDVAAKVYDPTAPDSEKWAIRRLYKDSEYGAAFNIGIGYPF</sequence>
<dbReference type="PANTHER" id="PTHR12815:SF47">
    <property type="entry name" value="TRANSLOCATION AND ASSEMBLY MODULE SUBUNIT TAMA"/>
    <property type="match status" value="1"/>
</dbReference>
<name>A0A927BEQ8_9BACT</name>
<feature type="domain" description="Bacterial surface antigen (D15)" evidence="8">
    <location>
        <begin position="675"/>
        <end position="883"/>
    </location>
</feature>
<keyword evidence="10" id="KW-1185">Reference proteome</keyword>
<protein>
    <submittedName>
        <fullName evidence="9">BamA/TamA family outer membrane protein</fullName>
    </submittedName>
</protein>
<dbReference type="Pfam" id="PF01103">
    <property type="entry name" value="Omp85"/>
    <property type="match status" value="1"/>
</dbReference>
<evidence type="ECO:0000313" key="9">
    <source>
        <dbReference type="EMBL" id="MBD2769036.1"/>
    </source>
</evidence>
<keyword evidence="5" id="KW-0998">Cell outer membrane</keyword>
<dbReference type="PROSITE" id="PS51257">
    <property type="entry name" value="PROKAR_LIPOPROTEIN"/>
    <property type="match status" value="1"/>
</dbReference>
<keyword evidence="4 7" id="KW-0472">Membrane</keyword>
<feature type="region of interest" description="Disordered" evidence="6">
    <location>
        <begin position="344"/>
        <end position="369"/>
    </location>
</feature>
<evidence type="ECO:0000256" key="3">
    <source>
        <dbReference type="ARBA" id="ARBA00022729"/>
    </source>
</evidence>
<evidence type="ECO:0000256" key="7">
    <source>
        <dbReference type="SAM" id="Phobius"/>
    </source>
</evidence>
<feature type="transmembrane region" description="Helical" evidence="7">
    <location>
        <begin position="21"/>
        <end position="40"/>
    </location>
</feature>